<comment type="subunit">
    <text evidence="7">Part of the 50S ribosomal subunit; part of the 5S rRNA/L5/L18/L25 subcomplex. Contacts the 5S and 23S rRNAs.</text>
</comment>
<keyword evidence="3 7" id="KW-0694">RNA-binding</keyword>
<organism evidence="8 9">
    <name type="scientific">Candidatus Abawacabacteria bacterium RIFCSPHIGHO2_01_FULL_46_8</name>
    <dbReference type="NCBI Taxonomy" id="1817815"/>
    <lineage>
        <taxon>Bacteria</taxon>
        <taxon>Candidatus Abawacaibacteriota</taxon>
    </lineage>
</organism>
<dbReference type="CDD" id="cd00432">
    <property type="entry name" value="Ribosomal_L18_L5e"/>
    <property type="match status" value="1"/>
</dbReference>
<evidence type="ECO:0000313" key="9">
    <source>
        <dbReference type="Proteomes" id="UP000177521"/>
    </source>
</evidence>
<dbReference type="NCBIfam" id="TIGR00060">
    <property type="entry name" value="L18_bact"/>
    <property type="match status" value="1"/>
</dbReference>
<dbReference type="GO" id="GO:0008097">
    <property type="term" value="F:5S rRNA binding"/>
    <property type="evidence" value="ECO:0007669"/>
    <property type="project" value="TreeGrafter"/>
</dbReference>
<reference evidence="8 9" key="1">
    <citation type="journal article" date="2016" name="Nat. Commun.">
        <title>Thousands of microbial genomes shed light on interconnected biogeochemical processes in an aquifer system.</title>
        <authorList>
            <person name="Anantharaman K."/>
            <person name="Brown C.T."/>
            <person name="Hug L.A."/>
            <person name="Sharon I."/>
            <person name="Castelle C.J."/>
            <person name="Probst A.J."/>
            <person name="Thomas B.C."/>
            <person name="Singh A."/>
            <person name="Wilkins M.J."/>
            <person name="Karaoz U."/>
            <person name="Brodie E.L."/>
            <person name="Williams K.H."/>
            <person name="Hubbard S.S."/>
            <person name="Banfield J.F."/>
        </authorList>
    </citation>
    <scope>NUCLEOTIDE SEQUENCE [LARGE SCALE GENOMIC DNA]</scope>
</reference>
<dbReference type="Gene3D" id="3.30.420.100">
    <property type="match status" value="1"/>
</dbReference>
<dbReference type="EMBL" id="MEWS01000004">
    <property type="protein sequence ID" value="OGC82945.1"/>
    <property type="molecule type" value="Genomic_DNA"/>
</dbReference>
<dbReference type="PANTHER" id="PTHR12899">
    <property type="entry name" value="39S RIBOSOMAL PROTEIN L18, MITOCHONDRIAL"/>
    <property type="match status" value="1"/>
</dbReference>
<dbReference type="Pfam" id="PF00861">
    <property type="entry name" value="Ribosomal_L18p"/>
    <property type="match status" value="1"/>
</dbReference>
<proteinExistence type="inferred from homology"/>
<evidence type="ECO:0000256" key="7">
    <source>
        <dbReference type="HAMAP-Rule" id="MF_01337"/>
    </source>
</evidence>
<evidence type="ECO:0000256" key="3">
    <source>
        <dbReference type="ARBA" id="ARBA00022884"/>
    </source>
</evidence>
<dbReference type="GO" id="GO:0003735">
    <property type="term" value="F:structural constituent of ribosome"/>
    <property type="evidence" value="ECO:0007669"/>
    <property type="project" value="InterPro"/>
</dbReference>
<dbReference type="Proteomes" id="UP000177521">
    <property type="component" value="Unassembled WGS sequence"/>
</dbReference>
<name>A0A1F4XMI8_9BACT</name>
<accession>A0A1F4XMI8</accession>
<comment type="function">
    <text evidence="7">This is one of the proteins that bind and probably mediate the attachment of the 5S RNA into the large ribosomal subunit, where it forms part of the central protuberance.</text>
</comment>
<dbReference type="InterPro" id="IPR057268">
    <property type="entry name" value="Ribosomal_L18"/>
</dbReference>
<dbReference type="InterPro" id="IPR004389">
    <property type="entry name" value="Ribosomal_uL18_bac-type"/>
</dbReference>
<evidence type="ECO:0000256" key="1">
    <source>
        <dbReference type="ARBA" id="ARBA00007116"/>
    </source>
</evidence>
<evidence type="ECO:0000256" key="4">
    <source>
        <dbReference type="ARBA" id="ARBA00022980"/>
    </source>
</evidence>
<evidence type="ECO:0000256" key="2">
    <source>
        <dbReference type="ARBA" id="ARBA00022730"/>
    </source>
</evidence>
<comment type="similarity">
    <text evidence="1 7">Belongs to the universal ribosomal protein uL18 family.</text>
</comment>
<dbReference type="InterPro" id="IPR005484">
    <property type="entry name" value="Ribosomal_uL18_bac/plant/anim"/>
</dbReference>
<dbReference type="GO" id="GO:0006412">
    <property type="term" value="P:translation"/>
    <property type="evidence" value="ECO:0007669"/>
    <property type="project" value="UniProtKB-UniRule"/>
</dbReference>
<dbReference type="FunFam" id="3.30.420.100:FF:000001">
    <property type="entry name" value="50S ribosomal protein L18"/>
    <property type="match status" value="1"/>
</dbReference>
<evidence type="ECO:0000313" key="8">
    <source>
        <dbReference type="EMBL" id="OGC82945.1"/>
    </source>
</evidence>
<dbReference type="HAMAP" id="MF_01337_B">
    <property type="entry name" value="Ribosomal_uL18_B"/>
    <property type="match status" value="1"/>
</dbReference>
<keyword evidence="4 7" id="KW-0689">Ribosomal protein</keyword>
<gene>
    <name evidence="7" type="primary">rplR</name>
    <name evidence="8" type="ORF">A2788_00965</name>
</gene>
<evidence type="ECO:0000256" key="5">
    <source>
        <dbReference type="ARBA" id="ARBA00023274"/>
    </source>
</evidence>
<protein>
    <recommendedName>
        <fullName evidence="6 7">Large ribosomal subunit protein uL18</fullName>
    </recommendedName>
</protein>
<comment type="caution">
    <text evidence="8">The sequence shown here is derived from an EMBL/GenBank/DDBJ whole genome shotgun (WGS) entry which is preliminary data.</text>
</comment>
<sequence>MLAKQIQRQRRIRRIRAKIKGTSERPRLAVMRSLKHIAVQLIDDNAGKTLLAVSDQKLAKQGNKMEVATAVGTELAKAAQELKIKEIVFDRRGRRYHGRIKALAEAAREAGLKF</sequence>
<dbReference type="GO" id="GO:0022625">
    <property type="term" value="C:cytosolic large ribosomal subunit"/>
    <property type="evidence" value="ECO:0007669"/>
    <property type="project" value="TreeGrafter"/>
</dbReference>
<keyword evidence="5 7" id="KW-0687">Ribonucleoprotein</keyword>
<evidence type="ECO:0000256" key="6">
    <source>
        <dbReference type="ARBA" id="ARBA00035197"/>
    </source>
</evidence>
<dbReference type="PANTHER" id="PTHR12899:SF3">
    <property type="entry name" value="LARGE RIBOSOMAL SUBUNIT PROTEIN UL18M"/>
    <property type="match status" value="1"/>
</dbReference>
<dbReference type="SUPFAM" id="SSF53137">
    <property type="entry name" value="Translational machinery components"/>
    <property type="match status" value="1"/>
</dbReference>
<dbReference type="AlphaFoldDB" id="A0A1F4XMI8"/>
<keyword evidence="2 7" id="KW-0699">rRNA-binding</keyword>